<dbReference type="EMBL" id="AP003416">
    <property type="protein sequence ID" value="BAD82325.1"/>
    <property type="molecule type" value="Genomic_DNA"/>
</dbReference>
<feature type="region of interest" description="Disordered" evidence="1">
    <location>
        <begin position="30"/>
        <end position="84"/>
    </location>
</feature>
<accession>Q5N6Z3</accession>
<gene>
    <name evidence="2" type="ORF">P0456E05.19</name>
</gene>
<dbReference type="Proteomes" id="UP000817658">
    <property type="component" value="Chromosome 1"/>
</dbReference>
<sequence length="102" mass="10777">MWWKPREAAGVHVIGGGGSDQFFPIPRVTEKEHSRVGISSSRRRGSGTRRRSWSHTRGGSRSSLADLCSGAGTGGGGGRDANYDVLVPSSFVRTDGCGGGEW</sequence>
<name>Q5N6Z3_ORYSJ</name>
<proteinExistence type="predicted"/>
<evidence type="ECO:0000313" key="2">
    <source>
        <dbReference type="EMBL" id="BAD82325.1"/>
    </source>
</evidence>
<reference evidence="2" key="1">
    <citation type="journal article" date="2002" name="Nature">
        <title>The genome sequence and structure of rice chromosome 1.</title>
        <authorList>
            <person name="Sasaki T."/>
            <person name="Matsumoto T."/>
            <person name="Yamamoto K."/>
            <person name="Sakata K."/>
            <person name="Baba T."/>
            <person name="Katayose Y."/>
            <person name="Wu J."/>
            <person name="Niimura Y."/>
            <person name="Cheng Z."/>
            <person name="Nagamura Y."/>
            <person name="Antonio B.A."/>
            <person name="Kanamori H."/>
            <person name="Hosokawa S."/>
            <person name="Masukawa M."/>
            <person name="Arikawa K."/>
            <person name="Chiden Y."/>
            <person name="Hayashi M."/>
            <person name="Okamoto M."/>
            <person name="Ando T."/>
            <person name="Aoki H."/>
            <person name="Arita K."/>
            <person name="Hamada M."/>
            <person name="Harada C."/>
            <person name="Hijishita S."/>
            <person name="Honda M."/>
            <person name="Ichikawa Y."/>
            <person name="Idonuma A."/>
            <person name="Iijima M."/>
            <person name="Ikeda M."/>
            <person name="Ikeno M."/>
            <person name="Itoh S."/>
            <person name="Itoh T."/>
            <person name="Itoh Y."/>
            <person name="Itoh Y."/>
            <person name="Iwabuchi A."/>
            <person name="Kamiya K."/>
            <person name="Karasawa W."/>
            <person name="Katagiri S."/>
            <person name="Kikuta A."/>
            <person name="Kobayashi N."/>
            <person name="Kono I."/>
            <person name="Machita K."/>
            <person name="Maehara T."/>
            <person name="Mizuno H."/>
            <person name="Mizubayashi T."/>
            <person name="Mukai Y."/>
            <person name="Nagasaki H."/>
            <person name="Nakashima M."/>
            <person name="Nakama Y."/>
            <person name="Nakamichi Y."/>
            <person name="Nakamura M."/>
            <person name="Namiki N."/>
            <person name="Negishi M."/>
            <person name="Ohta I."/>
            <person name="Ono N."/>
            <person name="Saji S."/>
            <person name="Sakai K."/>
            <person name="Shibata M."/>
            <person name="Shimokawa T."/>
            <person name="Shomura A."/>
            <person name="Song J."/>
            <person name="Takazaki Y."/>
            <person name="Terasawa K."/>
            <person name="Tsuji K."/>
            <person name="Waki K."/>
            <person name="Yamagata H."/>
            <person name="Yamane H."/>
            <person name="Yoshiki S."/>
            <person name="Yoshihara R."/>
            <person name="Yukawa K."/>
            <person name="Zhong H."/>
            <person name="Iwama H."/>
            <person name="Endo T."/>
            <person name="Ito H."/>
            <person name="Hahn J.H."/>
            <person name="Kim H.I."/>
            <person name="Eun M.Y."/>
            <person name="Yano M."/>
            <person name="Jiang J."/>
            <person name="Gojobori T."/>
        </authorList>
    </citation>
    <scope>NUCLEOTIDE SEQUENCE</scope>
</reference>
<protein>
    <submittedName>
        <fullName evidence="2">Uncharacterized protein</fullName>
    </submittedName>
</protein>
<organism evidence="2">
    <name type="scientific">Oryza sativa subsp. japonica</name>
    <name type="common">Rice</name>
    <dbReference type="NCBI Taxonomy" id="39947"/>
    <lineage>
        <taxon>Eukaryota</taxon>
        <taxon>Viridiplantae</taxon>
        <taxon>Streptophyta</taxon>
        <taxon>Embryophyta</taxon>
        <taxon>Tracheophyta</taxon>
        <taxon>Spermatophyta</taxon>
        <taxon>Magnoliopsida</taxon>
        <taxon>Liliopsida</taxon>
        <taxon>Poales</taxon>
        <taxon>Poaceae</taxon>
        <taxon>BOP clade</taxon>
        <taxon>Oryzoideae</taxon>
        <taxon>Oryzeae</taxon>
        <taxon>Oryzinae</taxon>
        <taxon>Oryza</taxon>
        <taxon>Oryza sativa</taxon>
    </lineage>
</organism>
<evidence type="ECO:0000256" key="1">
    <source>
        <dbReference type="SAM" id="MobiDB-lite"/>
    </source>
</evidence>
<dbReference type="AlphaFoldDB" id="Q5N6Z3"/>
<feature type="compositionally biased region" description="Basic residues" evidence="1">
    <location>
        <begin position="41"/>
        <end position="54"/>
    </location>
</feature>